<keyword evidence="1" id="KW-0812">Transmembrane</keyword>
<organism evidence="2 5">
    <name type="scientific">Hydrogenophaga crassostreae</name>
    <dbReference type="NCBI Taxonomy" id="1763535"/>
    <lineage>
        <taxon>Bacteria</taxon>
        <taxon>Pseudomonadati</taxon>
        <taxon>Pseudomonadota</taxon>
        <taxon>Betaproteobacteria</taxon>
        <taxon>Burkholderiales</taxon>
        <taxon>Comamonadaceae</taxon>
        <taxon>Hydrogenophaga</taxon>
    </lineage>
</organism>
<reference evidence="2 5" key="2">
    <citation type="submission" date="2016-10" db="EMBL/GenBank/DDBJ databases">
        <title>Hydorgenophaga sp. LPB0072 isolated from gastropod.</title>
        <authorList>
            <person name="Kim E."/>
            <person name="Yi H."/>
        </authorList>
    </citation>
    <scope>NUCLEOTIDE SEQUENCE [LARGE SCALE GENOMIC DNA]</scope>
    <source>
        <strain evidence="2 5">LPB0072</strain>
    </source>
</reference>
<dbReference type="EMBL" id="LVWD01000041">
    <property type="protein sequence ID" value="OAD39687.1"/>
    <property type="molecule type" value="Genomic_DNA"/>
</dbReference>
<dbReference type="Proteomes" id="UP000185657">
    <property type="component" value="Unassembled WGS sequence"/>
</dbReference>
<feature type="transmembrane region" description="Helical" evidence="1">
    <location>
        <begin position="104"/>
        <end position="122"/>
    </location>
</feature>
<gene>
    <name evidence="2" type="ORF">LPB072_20575</name>
    <name evidence="3" type="ORF">LPB72_20745</name>
</gene>
<dbReference type="PANTHER" id="PTHR34368">
    <property type="entry name" value="OS01G0962200 PROTEIN"/>
    <property type="match status" value="1"/>
</dbReference>
<dbReference type="AlphaFoldDB" id="A0A167GNB9"/>
<name>A0A167GNB9_9BURK</name>
<keyword evidence="1" id="KW-0472">Membrane</keyword>
<feature type="transmembrane region" description="Helical" evidence="1">
    <location>
        <begin position="155"/>
        <end position="174"/>
    </location>
</feature>
<dbReference type="OrthoDB" id="6088058at2"/>
<dbReference type="STRING" id="1763535.LPB072_20575"/>
<evidence type="ECO:0000313" key="2">
    <source>
        <dbReference type="EMBL" id="AOW14859.1"/>
    </source>
</evidence>
<evidence type="ECO:0000313" key="5">
    <source>
        <dbReference type="Proteomes" id="UP000185680"/>
    </source>
</evidence>
<dbReference type="KEGG" id="hyl:LPB072_20575"/>
<feature type="transmembrane region" description="Helical" evidence="1">
    <location>
        <begin position="206"/>
        <end position="224"/>
    </location>
</feature>
<accession>A0A167GNB9</accession>
<dbReference type="PANTHER" id="PTHR34368:SF1">
    <property type="entry name" value="OS01G0962200 PROTEIN"/>
    <property type="match status" value="1"/>
</dbReference>
<dbReference type="Proteomes" id="UP000185680">
    <property type="component" value="Chromosome"/>
</dbReference>
<feature type="transmembrane region" description="Helical" evidence="1">
    <location>
        <begin position="15"/>
        <end position="37"/>
    </location>
</feature>
<keyword evidence="1" id="KW-1133">Transmembrane helix</keyword>
<sequence length="273" mass="28613">MPLTPTQRHLCTSGWLALVVWMVAAFFGPALLAYVGVNLSPNGHGHLFAHGHPFVDARAWAGIPNALDVLSNAPLALVGGWGLAVLKRAGAAAFHINTYQALRVFSWGLVFTAVGSSVYHWAPDAQGLVFDRLGMAVIFAGALGLAMAERVGALIARNTLLAMLLVGCLSAVMPLVHGNVLPWVVVQFGGMAFMAWAALRKPLPTALGVSLGGLLALYALAKAFEMGDAGVFHATGGLVSGHSLKHLVAALAAWPVMRAMRQNAQARGSEARQ</sequence>
<evidence type="ECO:0000313" key="4">
    <source>
        <dbReference type="Proteomes" id="UP000185657"/>
    </source>
</evidence>
<evidence type="ECO:0008006" key="6">
    <source>
        <dbReference type="Google" id="ProtNLM"/>
    </source>
</evidence>
<dbReference type="RefSeq" id="WP_066095770.1">
    <property type="nucleotide sequence ID" value="NZ_CP017476.1"/>
</dbReference>
<evidence type="ECO:0000256" key="1">
    <source>
        <dbReference type="SAM" id="Phobius"/>
    </source>
</evidence>
<reference evidence="3 4" key="1">
    <citation type="submission" date="2016-02" db="EMBL/GenBank/DDBJ databases">
        <title>Draft genome sequence of Hydrogenophaga sp. LPB0072.</title>
        <authorList>
            <person name="Shin S.-K."/>
            <person name="Yi H."/>
        </authorList>
    </citation>
    <scope>NUCLEOTIDE SEQUENCE [LARGE SCALE GENOMIC DNA]</scope>
    <source>
        <strain evidence="3 4">LPB0072</strain>
    </source>
</reference>
<protein>
    <recommendedName>
        <fullName evidence="6">Alkaline phytoceramidase</fullName>
    </recommendedName>
</protein>
<proteinExistence type="predicted"/>
<evidence type="ECO:0000313" key="3">
    <source>
        <dbReference type="EMBL" id="OAD39687.1"/>
    </source>
</evidence>
<feature type="transmembrane region" description="Helical" evidence="1">
    <location>
        <begin position="180"/>
        <end position="199"/>
    </location>
</feature>
<keyword evidence="4" id="KW-1185">Reference proteome</keyword>
<feature type="transmembrane region" description="Helical" evidence="1">
    <location>
        <begin position="230"/>
        <end position="254"/>
    </location>
</feature>
<feature type="transmembrane region" description="Helical" evidence="1">
    <location>
        <begin position="128"/>
        <end position="148"/>
    </location>
</feature>
<dbReference type="EMBL" id="CP017476">
    <property type="protein sequence ID" value="AOW14859.1"/>
    <property type="molecule type" value="Genomic_DNA"/>
</dbReference>